<reference evidence="2" key="1">
    <citation type="submission" date="2021-12" db="EMBL/GenBank/DDBJ databases">
        <authorList>
            <person name="King R."/>
        </authorList>
    </citation>
    <scope>NUCLEOTIDE SEQUENCE</scope>
</reference>
<keyword evidence="3" id="KW-1185">Reference proteome</keyword>
<feature type="signal peptide" evidence="1">
    <location>
        <begin position="1"/>
        <end position="24"/>
    </location>
</feature>
<evidence type="ECO:0000256" key="1">
    <source>
        <dbReference type="SAM" id="SignalP"/>
    </source>
</evidence>
<name>A0A9P0BDY9_BRAAE</name>
<keyword evidence="1" id="KW-0732">Signal</keyword>
<protein>
    <submittedName>
        <fullName evidence="2">Uncharacterized protein</fullName>
    </submittedName>
</protein>
<accession>A0A9P0BDY9</accession>
<dbReference type="EMBL" id="OV121138">
    <property type="protein sequence ID" value="CAH0561028.1"/>
    <property type="molecule type" value="Genomic_DNA"/>
</dbReference>
<feature type="chain" id="PRO_5040235231" evidence="1">
    <location>
        <begin position="25"/>
        <end position="235"/>
    </location>
</feature>
<sequence length="235" mass="25825">MKLKVIQPACAAFFVITLVSCVMADDKRTIDVLGKIKSGFQMAGKLLGLEQAKGVANLVSQAFGKNNRKDEKGNNGGNVFSGFLRVLGFDAKRISAIAINAIIFVAQMISSSLKLTSPSELTQARYSPGTPFDWLLGNSRVANLLTYTNDKNLPNQVIEYLKENSLDEETGCLQLLVCKGSPFIWNMQKALKNSGNETVPKGPKAMFAHLPSIEEVADYGDRCERRHPYCKFDVL</sequence>
<proteinExistence type="predicted"/>
<dbReference type="Proteomes" id="UP001154078">
    <property type="component" value="Chromosome 7"/>
</dbReference>
<dbReference type="OrthoDB" id="6575720at2759"/>
<organism evidence="2 3">
    <name type="scientific">Brassicogethes aeneus</name>
    <name type="common">Rape pollen beetle</name>
    <name type="synonym">Meligethes aeneus</name>
    <dbReference type="NCBI Taxonomy" id="1431903"/>
    <lineage>
        <taxon>Eukaryota</taxon>
        <taxon>Metazoa</taxon>
        <taxon>Ecdysozoa</taxon>
        <taxon>Arthropoda</taxon>
        <taxon>Hexapoda</taxon>
        <taxon>Insecta</taxon>
        <taxon>Pterygota</taxon>
        <taxon>Neoptera</taxon>
        <taxon>Endopterygota</taxon>
        <taxon>Coleoptera</taxon>
        <taxon>Polyphaga</taxon>
        <taxon>Cucujiformia</taxon>
        <taxon>Nitidulidae</taxon>
        <taxon>Meligethinae</taxon>
        <taxon>Brassicogethes</taxon>
    </lineage>
</organism>
<evidence type="ECO:0000313" key="3">
    <source>
        <dbReference type="Proteomes" id="UP001154078"/>
    </source>
</evidence>
<dbReference type="PROSITE" id="PS51257">
    <property type="entry name" value="PROKAR_LIPOPROTEIN"/>
    <property type="match status" value="1"/>
</dbReference>
<evidence type="ECO:0000313" key="2">
    <source>
        <dbReference type="EMBL" id="CAH0561028.1"/>
    </source>
</evidence>
<dbReference type="AlphaFoldDB" id="A0A9P0BDY9"/>
<gene>
    <name evidence="2" type="ORF">MELIAE_LOCUS10665</name>
</gene>